<dbReference type="EMBL" id="CADCUQ010000817">
    <property type="protein sequence ID" value="CAA9431829.1"/>
    <property type="molecule type" value="Genomic_DNA"/>
</dbReference>
<dbReference type="InterPro" id="IPR036010">
    <property type="entry name" value="2Fe-2S_ferredoxin-like_sf"/>
</dbReference>
<evidence type="ECO:0000256" key="9">
    <source>
        <dbReference type="ARBA" id="ARBA00023027"/>
    </source>
</evidence>
<evidence type="ECO:0000313" key="13">
    <source>
        <dbReference type="EMBL" id="CAA9431829.1"/>
    </source>
</evidence>
<dbReference type="FunFam" id="3.30.70.20:FF:000002">
    <property type="entry name" value="NADH-ubiquinone oxidoreductase 75 kDa subunit"/>
    <property type="match status" value="1"/>
</dbReference>
<dbReference type="InterPro" id="IPR019574">
    <property type="entry name" value="NADH_UbQ_OxRdtase_Gsu_4Fe4S-bd"/>
</dbReference>
<dbReference type="GO" id="GO:0042773">
    <property type="term" value="P:ATP synthesis coupled electron transport"/>
    <property type="evidence" value="ECO:0007669"/>
    <property type="project" value="InterPro"/>
</dbReference>
<dbReference type="PANTHER" id="PTHR43105">
    <property type="entry name" value="RESPIRATORY NITRATE REDUCTASE"/>
    <property type="match status" value="1"/>
</dbReference>
<dbReference type="Pfam" id="PF13510">
    <property type="entry name" value="Fer2_4"/>
    <property type="match status" value="1"/>
</dbReference>
<dbReference type="InterPro" id="IPR054351">
    <property type="entry name" value="NADH_UbQ_OxRdtase_ferredoxin"/>
</dbReference>
<name>A0A6J4Q377_9BACT</name>
<dbReference type="PROSITE" id="PS51669">
    <property type="entry name" value="4FE4S_MOW_BIS_MGD"/>
    <property type="match status" value="1"/>
</dbReference>
<keyword evidence="7" id="KW-0408">Iron</keyword>
<dbReference type="PROSITE" id="PS00643">
    <property type="entry name" value="COMPLEX1_75K_3"/>
    <property type="match status" value="1"/>
</dbReference>
<comment type="cofactor">
    <cofactor evidence="10">
        <name>[2Fe-2S] cluster</name>
        <dbReference type="ChEBI" id="CHEBI:190135"/>
    </cofactor>
</comment>
<gene>
    <name evidence="13" type="ORF">AVDCRST_MAG64-3549</name>
</gene>
<evidence type="ECO:0000256" key="5">
    <source>
        <dbReference type="ARBA" id="ARBA00022723"/>
    </source>
</evidence>
<keyword evidence="5" id="KW-0479">Metal-binding</keyword>
<keyword evidence="9" id="KW-0520">NAD</keyword>
<evidence type="ECO:0000259" key="12">
    <source>
        <dbReference type="PROSITE" id="PS51839"/>
    </source>
</evidence>
<dbReference type="SUPFAM" id="SSF53706">
    <property type="entry name" value="Formate dehydrogenase/DMSO reductase, domains 1-3"/>
    <property type="match status" value="1"/>
</dbReference>
<keyword evidence="13" id="KW-0830">Ubiquinone</keyword>
<dbReference type="GO" id="GO:0008137">
    <property type="term" value="F:NADH dehydrogenase (ubiquinone) activity"/>
    <property type="evidence" value="ECO:0007669"/>
    <property type="project" value="InterPro"/>
</dbReference>
<dbReference type="PROSITE" id="PS51839">
    <property type="entry name" value="4FE4S_HC3"/>
    <property type="match status" value="1"/>
</dbReference>
<dbReference type="CDD" id="cd00368">
    <property type="entry name" value="Molybdopterin-Binding"/>
    <property type="match status" value="1"/>
</dbReference>
<comment type="cofactor">
    <cofactor evidence="1">
        <name>[4Fe-4S] cluster</name>
        <dbReference type="ChEBI" id="CHEBI:49883"/>
    </cofactor>
</comment>
<comment type="similarity">
    <text evidence="2">Belongs to the complex I 75 kDa subunit family.</text>
</comment>
<reference evidence="13" key="1">
    <citation type="submission" date="2020-02" db="EMBL/GenBank/DDBJ databases">
        <authorList>
            <person name="Meier V. D."/>
        </authorList>
    </citation>
    <scope>NUCLEOTIDE SEQUENCE</scope>
    <source>
        <strain evidence="13">AVDCRST_MAG64</strain>
    </source>
</reference>
<feature type="domain" description="4Fe-4S Mo/W bis-MGD-type" evidence="11">
    <location>
        <begin position="175"/>
        <end position="231"/>
    </location>
</feature>
<dbReference type="InterPro" id="IPR006963">
    <property type="entry name" value="Mopterin_OxRdtase_4Fe-4S_dom"/>
</dbReference>
<protein>
    <submittedName>
        <fullName evidence="13">NADH-ubiquinone oxidoreductase chain G</fullName>
        <ecNumber evidence="13">1.6.5.3</ecNumber>
    </submittedName>
</protein>
<evidence type="ECO:0000256" key="4">
    <source>
        <dbReference type="ARBA" id="ARBA00022714"/>
    </source>
</evidence>
<dbReference type="InterPro" id="IPR006656">
    <property type="entry name" value="Mopterin_OxRdtase"/>
</dbReference>
<keyword evidence="8" id="KW-0411">Iron-sulfur</keyword>
<keyword evidence="13" id="KW-0560">Oxidoreductase</keyword>
<dbReference type="SUPFAM" id="SSF54292">
    <property type="entry name" value="2Fe-2S ferredoxin-like"/>
    <property type="match status" value="1"/>
</dbReference>
<dbReference type="EC" id="1.6.5.3" evidence="13"/>
<evidence type="ECO:0000256" key="8">
    <source>
        <dbReference type="ARBA" id="ARBA00023014"/>
    </source>
</evidence>
<keyword evidence="6" id="KW-1278">Translocase</keyword>
<dbReference type="SMART" id="SM00929">
    <property type="entry name" value="NADH-G_4Fe-4S_3"/>
    <property type="match status" value="1"/>
</dbReference>
<evidence type="ECO:0000256" key="10">
    <source>
        <dbReference type="ARBA" id="ARBA00034078"/>
    </source>
</evidence>
<keyword evidence="3" id="KW-0004">4Fe-4S</keyword>
<dbReference type="Gene3D" id="3.10.20.740">
    <property type="match status" value="1"/>
</dbReference>
<dbReference type="GO" id="GO:0003954">
    <property type="term" value="F:NADH dehydrogenase activity"/>
    <property type="evidence" value="ECO:0007669"/>
    <property type="project" value="TreeGrafter"/>
</dbReference>
<dbReference type="Pfam" id="PF00384">
    <property type="entry name" value="Molybdopterin"/>
    <property type="match status" value="1"/>
</dbReference>
<dbReference type="GO" id="GO:0046872">
    <property type="term" value="F:metal ion binding"/>
    <property type="evidence" value="ECO:0007669"/>
    <property type="project" value="UniProtKB-KW"/>
</dbReference>
<evidence type="ECO:0000259" key="11">
    <source>
        <dbReference type="PROSITE" id="PS51669"/>
    </source>
</evidence>
<dbReference type="SUPFAM" id="SSF54862">
    <property type="entry name" value="4Fe-4S ferredoxins"/>
    <property type="match status" value="1"/>
</dbReference>
<dbReference type="InterPro" id="IPR050123">
    <property type="entry name" value="Prok_molybdopt-oxidoreductase"/>
</dbReference>
<evidence type="ECO:0000256" key="1">
    <source>
        <dbReference type="ARBA" id="ARBA00001966"/>
    </source>
</evidence>
<organism evidence="13">
    <name type="scientific">uncultured Phycisphaerae bacterium</name>
    <dbReference type="NCBI Taxonomy" id="904963"/>
    <lineage>
        <taxon>Bacteria</taxon>
        <taxon>Pseudomonadati</taxon>
        <taxon>Planctomycetota</taxon>
        <taxon>Phycisphaerae</taxon>
        <taxon>environmental samples</taxon>
    </lineage>
</organism>
<dbReference type="Gene3D" id="3.40.50.740">
    <property type="match status" value="1"/>
</dbReference>
<sequence>MPANCRICLVEVEGLPKLVPSCQTPIRDGMIVHATSHKAVANQKQVMEYLLINHPLDCPVCDQAGECTLQDYSYSYGRSQSRFEEDKAKKPKKDVGDNVMLYADRCIMCTRCVRFTREVSGTSELFVEGRGHKESIAIFPGKPLNNKLSGNVVDLCPVGALLDKDFLFKQRVWLLKQAVSISPADAGGENIFLEHNEGVVYRVKPRYNAEVNQWWISDDTRYSYKAVHDAKRLKTARTTELGGQVPTTFSAALDTGVNRLKQIVEQGGPGSTYGLLSPMMANEEAWLFGQALRSIDPGAILALGPVPTSGADEVFKHPQTGKVTFTIKAEKVPNAAGVRGILERLGGPQATWDELVSNGRSEIRNLKGGWIVGGYLSNWLPLSLPEPLRRTSGRFLLVQDILPNALTDSADVVLPAAAWAEKDGTWTNHAGKAQAFTAAIAPPEGVRREGDVYHTILGRSGMYRAADVRAELGGPLAEVTVPTGDEPEPAMEFVEL</sequence>
<evidence type="ECO:0000256" key="2">
    <source>
        <dbReference type="ARBA" id="ARBA00005404"/>
    </source>
</evidence>
<dbReference type="Gene3D" id="3.30.70.20">
    <property type="match status" value="1"/>
</dbReference>
<dbReference type="Pfam" id="PF22151">
    <property type="entry name" value="Fer4_NDSU1"/>
    <property type="match status" value="1"/>
</dbReference>
<dbReference type="GO" id="GO:0051537">
    <property type="term" value="F:2 iron, 2 sulfur cluster binding"/>
    <property type="evidence" value="ECO:0007669"/>
    <property type="project" value="UniProtKB-KW"/>
</dbReference>
<evidence type="ECO:0000256" key="6">
    <source>
        <dbReference type="ARBA" id="ARBA00022967"/>
    </source>
</evidence>
<dbReference type="PANTHER" id="PTHR43105:SF10">
    <property type="entry name" value="NADH-QUINONE OXIDOREDUCTASE SUBUNIT G"/>
    <property type="match status" value="1"/>
</dbReference>
<evidence type="ECO:0000256" key="7">
    <source>
        <dbReference type="ARBA" id="ARBA00023004"/>
    </source>
</evidence>
<dbReference type="Pfam" id="PF10588">
    <property type="entry name" value="NADH-G_4Fe-4S_3"/>
    <property type="match status" value="1"/>
</dbReference>
<accession>A0A6J4Q377</accession>
<dbReference type="InterPro" id="IPR000283">
    <property type="entry name" value="NADH_UbQ_OxRdtase_75kDa_su_CS"/>
</dbReference>
<keyword evidence="4" id="KW-0001">2Fe-2S</keyword>
<proteinExistence type="inferred from homology"/>
<dbReference type="GO" id="GO:0016020">
    <property type="term" value="C:membrane"/>
    <property type="evidence" value="ECO:0007669"/>
    <property type="project" value="InterPro"/>
</dbReference>
<dbReference type="GO" id="GO:0051539">
    <property type="term" value="F:4 iron, 4 sulfur cluster binding"/>
    <property type="evidence" value="ECO:0007669"/>
    <property type="project" value="UniProtKB-KW"/>
</dbReference>
<dbReference type="Pfam" id="PF22117">
    <property type="entry name" value="Fer4_Nqo3"/>
    <property type="match status" value="1"/>
</dbReference>
<dbReference type="AlphaFoldDB" id="A0A6J4Q377"/>
<evidence type="ECO:0000256" key="3">
    <source>
        <dbReference type="ARBA" id="ARBA00022485"/>
    </source>
</evidence>
<feature type="domain" description="4Fe-4S His(Cys)3-ligated-type" evidence="12">
    <location>
        <begin position="38"/>
        <end position="77"/>
    </location>
</feature>